<feature type="transmembrane region" description="Helical" evidence="1">
    <location>
        <begin position="6"/>
        <end position="33"/>
    </location>
</feature>
<keyword evidence="1" id="KW-0812">Transmembrane</keyword>
<dbReference type="HOGENOM" id="CLU_085662_0_0_9"/>
<organism evidence="2 3">
    <name type="scientific">Desulfitobacterium hafniense DP7</name>
    <dbReference type="NCBI Taxonomy" id="537010"/>
    <lineage>
        <taxon>Bacteria</taxon>
        <taxon>Bacillati</taxon>
        <taxon>Bacillota</taxon>
        <taxon>Clostridia</taxon>
        <taxon>Eubacteriales</taxon>
        <taxon>Desulfitobacteriaceae</taxon>
        <taxon>Desulfitobacterium</taxon>
    </lineage>
</organism>
<keyword evidence="1" id="KW-1133">Transmembrane helix</keyword>
<accession>G9XHF8</accession>
<name>G9XHF8_DESHA</name>
<evidence type="ECO:0000313" key="3">
    <source>
        <dbReference type="Proteomes" id="UP000004416"/>
    </source>
</evidence>
<proteinExistence type="predicted"/>
<dbReference type="RefSeq" id="WP_005808478.1">
    <property type="nucleotide sequence ID" value="NZ_JH414441.1"/>
</dbReference>
<dbReference type="AlphaFoldDB" id="G9XHF8"/>
<reference evidence="2 3" key="1">
    <citation type="submission" date="2011-08" db="EMBL/GenBank/DDBJ databases">
        <authorList>
            <person name="Weinstock G."/>
            <person name="Sodergren E."/>
            <person name="Clifton S."/>
            <person name="Fulton L."/>
            <person name="Fulton B."/>
            <person name="Courtney L."/>
            <person name="Fronick C."/>
            <person name="Harrison M."/>
            <person name="Strong C."/>
            <person name="Farmer C."/>
            <person name="Delahaunty K."/>
            <person name="Markovic C."/>
            <person name="Hall O."/>
            <person name="Minx P."/>
            <person name="Tomlinson C."/>
            <person name="Mitreva M."/>
            <person name="Hou S."/>
            <person name="Chen J."/>
            <person name="Wollam A."/>
            <person name="Pepin K.H."/>
            <person name="Johnson M."/>
            <person name="Bhonagiri V."/>
            <person name="Zhang X."/>
            <person name="Suruliraj S."/>
            <person name="Warren W."/>
            <person name="Chinwalla A."/>
            <person name="Mardis E.R."/>
            <person name="Wilson R.K."/>
        </authorList>
    </citation>
    <scope>NUCLEOTIDE SEQUENCE [LARGE SCALE GENOMIC DNA]</scope>
    <source>
        <strain evidence="2 3">DP7</strain>
    </source>
</reference>
<dbReference type="Proteomes" id="UP000004416">
    <property type="component" value="Unassembled WGS sequence"/>
</dbReference>
<evidence type="ECO:0008006" key="4">
    <source>
        <dbReference type="Google" id="ProtNLM"/>
    </source>
</evidence>
<sequence length="244" mass="28173">MSMPGSAWVILDVISNFLLVIVGIIGLLGLWIAKKDYKYRVERESIEKAVELSKFYADEILPGLEQLSLHIEGSKYLTEVSRLDHTQFYNFDREELCELLIAVDKNINTKNRIDEIYRLLGEALKKEWEDSEGGSGVKTIAIFKIGSLLNNLEYFAMNFTTNIADSNAVYASLHQTYLATIRSLYFIIAHHNEDPKDKFYTNIIKLYQIWSETDSKLKEEIERKKNEHNESIRTIGHQGKCLKT</sequence>
<gene>
    <name evidence="2" type="ORF">HMPREF0322_00383</name>
</gene>
<dbReference type="EMBL" id="AFZX01000010">
    <property type="protein sequence ID" value="EHL08960.1"/>
    <property type="molecule type" value="Genomic_DNA"/>
</dbReference>
<comment type="caution">
    <text evidence="2">The sequence shown here is derived from an EMBL/GenBank/DDBJ whole genome shotgun (WGS) entry which is preliminary data.</text>
</comment>
<keyword evidence="1" id="KW-0472">Membrane</keyword>
<protein>
    <recommendedName>
        <fullName evidence="4">DUF4760 domain-containing protein</fullName>
    </recommendedName>
</protein>
<evidence type="ECO:0000256" key="1">
    <source>
        <dbReference type="SAM" id="Phobius"/>
    </source>
</evidence>
<evidence type="ECO:0000313" key="2">
    <source>
        <dbReference type="EMBL" id="EHL08960.1"/>
    </source>
</evidence>
<dbReference type="PATRIC" id="fig|537010.4.peg.359"/>